<evidence type="ECO:0000256" key="6">
    <source>
        <dbReference type="SAM" id="MobiDB-lite"/>
    </source>
</evidence>
<evidence type="ECO:0000256" key="4">
    <source>
        <dbReference type="ARBA" id="ARBA00023163"/>
    </source>
</evidence>
<dbReference type="PANTHER" id="PTHR31920">
    <property type="entry name" value="B3 DOMAIN-CONTAINING"/>
    <property type="match status" value="1"/>
</dbReference>
<dbReference type="PANTHER" id="PTHR31920:SF112">
    <property type="entry name" value="TF-B3 DOMAIN-CONTAINING PROTEIN"/>
    <property type="match status" value="1"/>
</dbReference>
<evidence type="ECO:0008006" key="9">
    <source>
        <dbReference type="Google" id="ProtNLM"/>
    </source>
</evidence>
<dbReference type="Gene3D" id="2.40.330.10">
    <property type="entry name" value="DNA-binding pseudobarrel domain"/>
    <property type="match status" value="1"/>
</dbReference>
<accession>A0ABS8VLA3</accession>
<sequence length="247" mass="27690">MECVNEACDRCEKDCGLLIHGKRVVSFFKVMMNERCLEVLGWPEFLSEHGVGVGNFLVFHYVPADKRFSVQIFEASACEKINFCSAINKGKQPETSNQVTYKPNIADTVKGRLVHSPIYMDELLCMIDRDAQYDQDDGRLCLHLSSFEMPKVKPLTEGTNNPFKGDNANETNLGSLTEPLLPKFETRITTNYDTVRKPAEDIPLLGPKDEKIKEASQFGEEYANNSGKVIRNEPANSEDSSSLNAVN</sequence>
<reference evidence="7 8" key="1">
    <citation type="journal article" date="2021" name="BMC Genomics">
        <title>Datura genome reveals duplications of psychoactive alkaloid biosynthetic genes and high mutation rate following tissue culture.</title>
        <authorList>
            <person name="Rajewski A."/>
            <person name="Carter-House D."/>
            <person name="Stajich J."/>
            <person name="Litt A."/>
        </authorList>
    </citation>
    <scope>NUCLEOTIDE SEQUENCE [LARGE SCALE GENOMIC DNA]</scope>
    <source>
        <strain evidence="7">AR-01</strain>
    </source>
</reference>
<protein>
    <recommendedName>
        <fullName evidence="9">TF-B3 domain-containing protein</fullName>
    </recommendedName>
</protein>
<keyword evidence="4" id="KW-0804">Transcription</keyword>
<organism evidence="7 8">
    <name type="scientific">Datura stramonium</name>
    <name type="common">Jimsonweed</name>
    <name type="synonym">Common thornapple</name>
    <dbReference type="NCBI Taxonomy" id="4076"/>
    <lineage>
        <taxon>Eukaryota</taxon>
        <taxon>Viridiplantae</taxon>
        <taxon>Streptophyta</taxon>
        <taxon>Embryophyta</taxon>
        <taxon>Tracheophyta</taxon>
        <taxon>Spermatophyta</taxon>
        <taxon>Magnoliopsida</taxon>
        <taxon>eudicotyledons</taxon>
        <taxon>Gunneridae</taxon>
        <taxon>Pentapetalae</taxon>
        <taxon>asterids</taxon>
        <taxon>lamiids</taxon>
        <taxon>Solanales</taxon>
        <taxon>Solanaceae</taxon>
        <taxon>Solanoideae</taxon>
        <taxon>Datureae</taxon>
        <taxon>Datura</taxon>
    </lineage>
</organism>
<evidence type="ECO:0000256" key="1">
    <source>
        <dbReference type="ARBA" id="ARBA00004123"/>
    </source>
</evidence>
<keyword evidence="2" id="KW-0805">Transcription regulation</keyword>
<dbReference type="SUPFAM" id="SSF101936">
    <property type="entry name" value="DNA-binding pseudobarrel domain"/>
    <property type="match status" value="1"/>
</dbReference>
<comment type="subcellular location">
    <subcellularLocation>
        <location evidence="1">Nucleus</location>
    </subcellularLocation>
</comment>
<evidence type="ECO:0000313" key="8">
    <source>
        <dbReference type="Proteomes" id="UP000823775"/>
    </source>
</evidence>
<dbReference type="InterPro" id="IPR015300">
    <property type="entry name" value="DNA-bd_pseudobarrel_sf"/>
</dbReference>
<evidence type="ECO:0000256" key="2">
    <source>
        <dbReference type="ARBA" id="ARBA00023015"/>
    </source>
</evidence>
<gene>
    <name evidence="7" type="ORF">HAX54_038540</name>
</gene>
<evidence type="ECO:0000256" key="3">
    <source>
        <dbReference type="ARBA" id="ARBA00023125"/>
    </source>
</evidence>
<dbReference type="Proteomes" id="UP000823775">
    <property type="component" value="Unassembled WGS sequence"/>
</dbReference>
<feature type="compositionally biased region" description="Polar residues" evidence="6">
    <location>
        <begin position="234"/>
        <end position="247"/>
    </location>
</feature>
<evidence type="ECO:0000256" key="5">
    <source>
        <dbReference type="ARBA" id="ARBA00023242"/>
    </source>
</evidence>
<proteinExistence type="predicted"/>
<feature type="region of interest" description="Disordered" evidence="6">
    <location>
        <begin position="200"/>
        <end position="247"/>
    </location>
</feature>
<dbReference type="EMBL" id="JACEIK010005267">
    <property type="protein sequence ID" value="MCE0481125.1"/>
    <property type="molecule type" value="Genomic_DNA"/>
</dbReference>
<keyword evidence="5" id="KW-0539">Nucleus</keyword>
<name>A0ABS8VLA3_DATST</name>
<keyword evidence="8" id="KW-1185">Reference proteome</keyword>
<evidence type="ECO:0000313" key="7">
    <source>
        <dbReference type="EMBL" id="MCE0481125.1"/>
    </source>
</evidence>
<dbReference type="InterPro" id="IPR050655">
    <property type="entry name" value="Plant_B3_domain"/>
</dbReference>
<dbReference type="CDD" id="cd10017">
    <property type="entry name" value="B3_DNA"/>
    <property type="match status" value="1"/>
</dbReference>
<keyword evidence="3" id="KW-0238">DNA-binding</keyword>
<dbReference type="InterPro" id="IPR003340">
    <property type="entry name" value="B3_DNA-bd"/>
</dbReference>
<comment type="caution">
    <text evidence="7">The sequence shown here is derived from an EMBL/GenBank/DDBJ whole genome shotgun (WGS) entry which is preliminary data.</text>
</comment>